<keyword evidence="1" id="KW-0812">Transmembrane</keyword>
<keyword evidence="1" id="KW-0472">Membrane</keyword>
<evidence type="ECO:0000256" key="1">
    <source>
        <dbReference type="SAM" id="Phobius"/>
    </source>
</evidence>
<dbReference type="PROSITE" id="PS51257">
    <property type="entry name" value="PROKAR_LIPOPROTEIN"/>
    <property type="match status" value="1"/>
</dbReference>
<gene>
    <name evidence="2" type="ORF">C8P64_0880</name>
</gene>
<keyword evidence="3" id="KW-1185">Reference proteome</keyword>
<dbReference type="EMBL" id="QBKQ01000001">
    <property type="protein sequence ID" value="PTX44896.1"/>
    <property type="molecule type" value="Genomic_DNA"/>
</dbReference>
<dbReference type="AlphaFoldDB" id="A0A2T6AMB3"/>
<sequence>MKSTLQIIVAFLVAAMIFQSCTVYYKQSFTPEEVVRSQKKFKMIDKEGKAYPFYKLIQKDSNFYALAKKSIFYKNGFRNRESVDLGYEGFLAYQIDPQKYEKFKIKNTAGSAIATAIIGLIASTVILWVAVDNYFDDLLFLD</sequence>
<keyword evidence="1" id="KW-1133">Transmembrane helix</keyword>
<name>A0A2T6AMB3_9FLAO</name>
<organism evidence="2 3">
    <name type="scientific">Christiangramia gaetbulicola</name>
    <dbReference type="NCBI Taxonomy" id="703340"/>
    <lineage>
        <taxon>Bacteria</taxon>
        <taxon>Pseudomonadati</taxon>
        <taxon>Bacteroidota</taxon>
        <taxon>Flavobacteriia</taxon>
        <taxon>Flavobacteriales</taxon>
        <taxon>Flavobacteriaceae</taxon>
        <taxon>Christiangramia</taxon>
    </lineage>
</organism>
<protein>
    <recommendedName>
        <fullName evidence="4">Lipoprotein</fullName>
    </recommendedName>
</protein>
<evidence type="ECO:0000313" key="2">
    <source>
        <dbReference type="EMBL" id="PTX44896.1"/>
    </source>
</evidence>
<evidence type="ECO:0000313" key="3">
    <source>
        <dbReference type="Proteomes" id="UP000244174"/>
    </source>
</evidence>
<reference evidence="2 3" key="1">
    <citation type="submission" date="2018-04" db="EMBL/GenBank/DDBJ databases">
        <title>Genomic Encyclopedia of Archaeal and Bacterial Type Strains, Phase II (KMG-II): from individual species to whole genera.</title>
        <authorList>
            <person name="Goeker M."/>
        </authorList>
    </citation>
    <scope>NUCLEOTIDE SEQUENCE [LARGE SCALE GENOMIC DNA]</scope>
    <source>
        <strain evidence="2 3">DSM 23082</strain>
    </source>
</reference>
<proteinExistence type="predicted"/>
<dbReference type="RefSeq" id="WP_108170806.1">
    <property type="nucleotide sequence ID" value="NZ_QBKQ01000001.1"/>
</dbReference>
<feature type="transmembrane region" description="Helical" evidence="1">
    <location>
        <begin position="6"/>
        <end position="25"/>
    </location>
</feature>
<dbReference type="OrthoDB" id="9858802at2"/>
<evidence type="ECO:0008006" key="4">
    <source>
        <dbReference type="Google" id="ProtNLM"/>
    </source>
</evidence>
<feature type="transmembrane region" description="Helical" evidence="1">
    <location>
        <begin position="109"/>
        <end position="131"/>
    </location>
</feature>
<comment type="caution">
    <text evidence="2">The sequence shown here is derived from an EMBL/GenBank/DDBJ whole genome shotgun (WGS) entry which is preliminary data.</text>
</comment>
<accession>A0A2T6AMB3</accession>
<dbReference type="Proteomes" id="UP000244174">
    <property type="component" value="Unassembled WGS sequence"/>
</dbReference>